<dbReference type="EMBL" id="JBHTHR010000340">
    <property type="protein sequence ID" value="MFD0801981.1"/>
    <property type="molecule type" value="Genomic_DNA"/>
</dbReference>
<dbReference type="Proteomes" id="UP001596956">
    <property type="component" value="Unassembled WGS sequence"/>
</dbReference>
<evidence type="ECO:0000256" key="1">
    <source>
        <dbReference type="SAM" id="Phobius"/>
    </source>
</evidence>
<reference evidence="3" key="1">
    <citation type="journal article" date="2019" name="Int. J. Syst. Evol. Microbiol.">
        <title>The Global Catalogue of Microorganisms (GCM) 10K type strain sequencing project: providing services to taxonomists for standard genome sequencing and annotation.</title>
        <authorList>
            <consortium name="The Broad Institute Genomics Platform"/>
            <consortium name="The Broad Institute Genome Sequencing Center for Infectious Disease"/>
            <person name="Wu L."/>
            <person name="Ma J."/>
        </authorList>
    </citation>
    <scope>NUCLEOTIDE SEQUENCE [LARGE SCALE GENOMIC DNA]</scope>
    <source>
        <strain evidence="3">CCUG 63369</strain>
    </source>
</reference>
<feature type="transmembrane region" description="Helical" evidence="1">
    <location>
        <begin position="323"/>
        <end position="344"/>
    </location>
</feature>
<organism evidence="2 3">
    <name type="scientific">Streptomonospora algeriensis</name>
    <dbReference type="NCBI Taxonomy" id="995084"/>
    <lineage>
        <taxon>Bacteria</taxon>
        <taxon>Bacillati</taxon>
        <taxon>Actinomycetota</taxon>
        <taxon>Actinomycetes</taxon>
        <taxon>Streptosporangiales</taxon>
        <taxon>Nocardiopsidaceae</taxon>
        <taxon>Streptomonospora</taxon>
    </lineage>
</organism>
<comment type="caution">
    <text evidence="2">The sequence shown here is derived from an EMBL/GenBank/DDBJ whole genome shotgun (WGS) entry which is preliminary data.</text>
</comment>
<protein>
    <submittedName>
        <fullName evidence="2">Uncharacterized protein</fullName>
    </submittedName>
</protein>
<keyword evidence="1" id="KW-0472">Membrane</keyword>
<proteinExistence type="predicted"/>
<sequence>MAAQEREETGAKRTSVIGMMADPVAAPAQVAKHVAHHLPDLLREQVDPDREWQVDVRNEQLPPSDEAHTAMMDVASERMSRHGWDLAVCVTDVVLRTEGRPIVADASHDRRVIVVSLPALGGMSLRSNVRGVVAQLIADMITPDVRVSMHGRPPKERRLPALSSRFRRVATEQPGIDTRILTSRGQLRLLVGMVRSNRPWQLVFGLTGPLVGAFAFSAFYLLNTTVWELATTMGAPRLMSAAVGSMAVMVAWLIIYHSLWEPTRNRRPGDRDQATLFNASTVLTLGIGVGCMFAGLYAVNLAATAVVLAPQVLGRYVGGTLDVLDYFMVPLLVTAAGTVAGAIGSGFETEATVREAAFSYRERIRRDALRARHEHEDGDGAAGSESL</sequence>
<keyword evidence="3" id="KW-1185">Reference proteome</keyword>
<accession>A0ABW3BGJ4</accession>
<keyword evidence="1" id="KW-0812">Transmembrane</keyword>
<evidence type="ECO:0000313" key="3">
    <source>
        <dbReference type="Proteomes" id="UP001596956"/>
    </source>
</evidence>
<feature type="transmembrane region" description="Helical" evidence="1">
    <location>
        <begin position="276"/>
        <end position="303"/>
    </location>
</feature>
<evidence type="ECO:0000313" key="2">
    <source>
        <dbReference type="EMBL" id="MFD0801981.1"/>
    </source>
</evidence>
<feature type="transmembrane region" description="Helical" evidence="1">
    <location>
        <begin position="202"/>
        <end position="222"/>
    </location>
</feature>
<keyword evidence="1" id="KW-1133">Transmembrane helix</keyword>
<name>A0ABW3BGJ4_9ACTN</name>
<gene>
    <name evidence="2" type="ORF">ACFQZU_11735</name>
</gene>
<feature type="transmembrane region" description="Helical" evidence="1">
    <location>
        <begin position="234"/>
        <end position="255"/>
    </location>
</feature>